<protein>
    <recommendedName>
        <fullName evidence="6">Protein kinase domain-containing protein</fullName>
    </recommendedName>
</protein>
<dbReference type="SMART" id="SM00220">
    <property type="entry name" value="S_TKc"/>
    <property type="match status" value="1"/>
</dbReference>
<dbReference type="Pfam" id="PF00069">
    <property type="entry name" value="Pkinase"/>
    <property type="match status" value="1"/>
</dbReference>
<keyword evidence="4" id="KW-0418">Kinase</keyword>
<proteinExistence type="predicted"/>
<keyword evidence="5" id="KW-0067">ATP-binding</keyword>
<name>A0A8S1PJG7_PARPR</name>
<evidence type="ECO:0000259" key="6">
    <source>
        <dbReference type="PROSITE" id="PS50011"/>
    </source>
</evidence>
<evidence type="ECO:0000256" key="2">
    <source>
        <dbReference type="ARBA" id="ARBA00022679"/>
    </source>
</evidence>
<dbReference type="EMBL" id="CAJJDM010000123">
    <property type="protein sequence ID" value="CAD8103230.1"/>
    <property type="molecule type" value="Genomic_DNA"/>
</dbReference>
<dbReference type="PANTHER" id="PTHR24349">
    <property type="entry name" value="SERINE/THREONINE-PROTEIN KINASE"/>
    <property type="match status" value="1"/>
</dbReference>
<keyword evidence="3" id="KW-0547">Nucleotide-binding</keyword>
<dbReference type="GO" id="GO:0005524">
    <property type="term" value="F:ATP binding"/>
    <property type="evidence" value="ECO:0007669"/>
    <property type="project" value="UniProtKB-KW"/>
</dbReference>
<dbReference type="OMA" id="YPHIPSH"/>
<evidence type="ECO:0000256" key="3">
    <source>
        <dbReference type="ARBA" id="ARBA00022741"/>
    </source>
</evidence>
<organism evidence="7 8">
    <name type="scientific">Paramecium primaurelia</name>
    <dbReference type="NCBI Taxonomy" id="5886"/>
    <lineage>
        <taxon>Eukaryota</taxon>
        <taxon>Sar</taxon>
        <taxon>Alveolata</taxon>
        <taxon>Ciliophora</taxon>
        <taxon>Intramacronucleata</taxon>
        <taxon>Oligohymenophorea</taxon>
        <taxon>Peniculida</taxon>
        <taxon>Parameciidae</taxon>
        <taxon>Paramecium</taxon>
    </lineage>
</organism>
<keyword evidence="2" id="KW-0808">Transferase</keyword>
<comment type="caution">
    <text evidence="7">The sequence shown here is derived from an EMBL/GenBank/DDBJ whole genome shotgun (WGS) entry which is preliminary data.</text>
</comment>
<evidence type="ECO:0000256" key="5">
    <source>
        <dbReference type="ARBA" id="ARBA00022840"/>
    </source>
</evidence>
<evidence type="ECO:0000256" key="4">
    <source>
        <dbReference type="ARBA" id="ARBA00022777"/>
    </source>
</evidence>
<gene>
    <name evidence="7" type="ORF">PPRIM_AZ9-3.1.T1200100</name>
</gene>
<reference evidence="7" key="1">
    <citation type="submission" date="2021-01" db="EMBL/GenBank/DDBJ databases">
        <authorList>
            <consortium name="Genoscope - CEA"/>
            <person name="William W."/>
        </authorList>
    </citation>
    <scope>NUCLEOTIDE SEQUENCE</scope>
</reference>
<dbReference type="InterPro" id="IPR000719">
    <property type="entry name" value="Prot_kinase_dom"/>
</dbReference>
<sequence length="321" mass="38689">MNYNLKFECVFDEKPAQIICDQHNLEVKTINEYFKFYISLNLHFQWIYVENQINEARFQNFSLKGKIENLEKLKNFLDCRVMYLGASQIYEQYLIINENEFKKAMIVKSKINGEKYFCKVYKKEIRQNEYQFFNELKILRMFLMNKNVVQIIEVFESKHNYYMIMEQMVNNLEQDYTHEENQIIITEILNILDDFNRKSIIHGQIRPKNFMFDKNNVMKLIGFSKAKILEEVDGQDIYDLHRILLYLNGHSQNEVDCVNGIYPHIPSHGTNFLKSLLNPTKYRINIKQALTHPFLKCIENDHQIVRVEMNLKFKHNFNNFQ</sequence>
<keyword evidence="1" id="KW-0723">Serine/threonine-protein kinase</keyword>
<dbReference type="Proteomes" id="UP000688137">
    <property type="component" value="Unassembled WGS sequence"/>
</dbReference>
<dbReference type="AlphaFoldDB" id="A0A8S1PJG7"/>
<evidence type="ECO:0000256" key="1">
    <source>
        <dbReference type="ARBA" id="ARBA00022527"/>
    </source>
</evidence>
<evidence type="ECO:0000313" key="8">
    <source>
        <dbReference type="Proteomes" id="UP000688137"/>
    </source>
</evidence>
<dbReference type="PROSITE" id="PS50011">
    <property type="entry name" value="PROTEIN_KINASE_DOM"/>
    <property type="match status" value="1"/>
</dbReference>
<keyword evidence="8" id="KW-1185">Reference proteome</keyword>
<dbReference type="GO" id="GO:0004674">
    <property type="term" value="F:protein serine/threonine kinase activity"/>
    <property type="evidence" value="ECO:0007669"/>
    <property type="project" value="UniProtKB-KW"/>
</dbReference>
<feature type="domain" description="Protein kinase" evidence="6">
    <location>
        <begin position="90"/>
        <end position="321"/>
    </location>
</feature>
<dbReference type="InterPro" id="IPR050205">
    <property type="entry name" value="CDPK_Ser/Thr_kinases"/>
</dbReference>
<accession>A0A8S1PJG7</accession>
<evidence type="ECO:0000313" key="7">
    <source>
        <dbReference type="EMBL" id="CAD8103230.1"/>
    </source>
</evidence>